<keyword evidence="6" id="KW-0732">Signal</keyword>
<dbReference type="PANTHER" id="PTHR43881:SF1">
    <property type="entry name" value="GAMMA-GLUTAMYLTRANSPEPTIDASE (AFU_ORTHOLOGUE AFUA_4G13580)"/>
    <property type="match status" value="1"/>
</dbReference>
<protein>
    <recommendedName>
        <fullName evidence="4">Glutathione hydrolase proenzyme</fullName>
        <ecNumber evidence="4">2.3.2.2</ecNumber>
        <ecNumber evidence="4">3.4.19.13</ecNumber>
    </recommendedName>
    <component>
        <recommendedName>
            <fullName evidence="4">Glutathione hydrolase large chain</fullName>
        </recommendedName>
    </component>
    <component>
        <recommendedName>
            <fullName evidence="4">Glutathione hydrolase small chain</fullName>
        </recommendedName>
    </component>
</protein>
<keyword evidence="8" id="KW-1185">Reference proteome</keyword>
<comment type="subunit">
    <text evidence="4">This enzyme consists of two polypeptide chains, which are synthesized in precursor form from a single polypeptide.</text>
</comment>
<evidence type="ECO:0000256" key="5">
    <source>
        <dbReference type="SAM" id="MobiDB-lite"/>
    </source>
</evidence>
<evidence type="ECO:0000313" key="7">
    <source>
        <dbReference type="EMBL" id="GAA4268308.1"/>
    </source>
</evidence>
<evidence type="ECO:0000256" key="1">
    <source>
        <dbReference type="ARBA" id="ARBA00001049"/>
    </source>
</evidence>
<keyword evidence="4" id="KW-0012">Acyltransferase</keyword>
<feature type="chain" id="PRO_5046852494" description="Glutathione hydrolase proenzyme" evidence="6">
    <location>
        <begin position="20"/>
        <end position="562"/>
    </location>
</feature>
<dbReference type="PRINTS" id="PR01210">
    <property type="entry name" value="GGTRANSPTASE"/>
</dbReference>
<dbReference type="Pfam" id="PF01019">
    <property type="entry name" value="G_glu_transpept"/>
    <property type="match status" value="1"/>
</dbReference>
<keyword evidence="4" id="KW-0378">Hydrolase</keyword>
<dbReference type="InterPro" id="IPR043137">
    <property type="entry name" value="GGT_ssub_C"/>
</dbReference>
<reference evidence="8" key="1">
    <citation type="journal article" date="2019" name="Int. J. Syst. Evol. Microbiol.">
        <title>The Global Catalogue of Microorganisms (GCM) 10K type strain sequencing project: providing services to taxonomists for standard genome sequencing and annotation.</title>
        <authorList>
            <consortium name="The Broad Institute Genomics Platform"/>
            <consortium name="The Broad Institute Genome Sequencing Center for Infectious Disease"/>
            <person name="Wu L."/>
            <person name="Ma J."/>
        </authorList>
    </citation>
    <scope>NUCLEOTIDE SEQUENCE [LARGE SCALE GENOMIC DNA]</scope>
    <source>
        <strain evidence="8">JCM 17452</strain>
    </source>
</reference>
<accession>A0ABP8E8B4</accession>
<evidence type="ECO:0000313" key="8">
    <source>
        <dbReference type="Proteomes" id="UP001500027"/>
    </source>
</evidence>
<dbReference type="NCBIfam" id="TIGR00066">
    <property type="entry name" value="g_glut_trans"/>
    <property type="match status" value="1"/>
</dbReference>
<dbReference type="RefSeq" id="WP_139001727.1">
    <property type="nucleotide sequence ID" value="NZ_BAABAV010000001.1"/>
</dbReference>
<feature type="region of interest" description="Disordered" evidence="5">
    <location>
        <begin position="482"/>
        <end position="502"/>
    </location>
</feature>
<evidence type="ECO:0000256" key="4">
    <source>
        <dbReference type="RuleBase" id="RU368036"/>
    </source>
</evidence>
<keyword evidence="4" id="KW-0317">Glutathione biosynthesis</keyword>
<evidence type="ECO:0000256" key="2">
    <source>
        <dbReference type="ARBA" id="ARBA00001089"/>
    </source>
</evidence>
<feature type="signal peptide" evidence="6">
    <location>
        <begin position="1"/>
        <end position="19"/>
    </location>
</feature>
<dbReference type="Proteomes" id="UP001500027">
    <property type="component" value="Unassembled WGS sequence"/>
</dbReference>
<evidence type="ECO:0000256" key="6">
    <source>
        <dbReference type="SAM" id="SignalP"/>
    </source>
</evidence>
<dbReference type="InterPro" id="IPR029055">
    <property type="entry name" value="Ntn_hydrolases_N"/>
</dbReference>
<dbReference type="EC" id="3.4.19.13" evidence="4"/>
<comment type="catalytic activity">
    <reaction evidence="2 4">
        <text>glutathione + H2O = L-cysteinylglycine + L-glutamate</text>
        <dbReference type="Rhea" id="RHEA:28807"/>
        <dbReference type="ChEBI" id="CHEBI:15377"/>
        <dbReference type="ChEBI" id="CHEBI:29985"/>
        <dbReference type="ChEBI" id="CHEBI:57925"/>
        <dbReference type="ChEBI" id="CHEBI:61694"/>
        <dbReference type="EC" id="3.4.19.13"/>
    </reaction>
</comment>
<evidence type="ECO:0000256" key="3">
    <source>
        <dbReference type="ARBA" id="ARBA00047417"/>
    </source>
</evidence>
<dbReference type="InterPro" id="IPR052896">
    <property type="entry name" value="GGT-like_enzyme"/>
</dbReference>
<comment type="catalytic activity">
    <reaction evidence="1 4">
        <text>an S-substituted glutathione + H2O = an S-substituted L-cysteinylglycine + L-glutamate</text>
        <dbReference type="Rhea" id="RHEA:59468"/>
        <dbReference type="ChEBI" id="CHEBI:15377"/>
        <dbReference type="ChEBI" id="CHEBI:29985"/>
        <dbReference type="ChEBI" id="CHEBI:90779"/>
        <dbReference type="ChEBI" id="CHEBI:143103"/>
        <dbReference type="EC" id="3.4.19.13"/>
    </reaction>
</comment>
<dbReference type="EC" id="2.3.2.2" evidence="4"/>
<keyword evidence="4" id="KW-0865">Zymogen</keyword>
<dbReference type="InterPro" id="IPR043138">
    <property type="entry name" value="GGT_lsub"/>
</dbReference>
<dbReference type="SUPFAM" id="SSF56235">
    <property type="entry name" value="N-terminal nucleophile aminohydrolases (Ntn hydrolases)"/>
    <property type="match status" value="1"/>
</dbReference>
<comment type="PTM">
    <text evidence="4">Cleaved by autocatalysis into a large and a small subunit.</text>
</comment>
<dbReference type="PANTHER" id="PTHR43881">
    <property type="entry name" value="GAMMA-GLUTAMYLTRANSPEPTIDASE (AFU_ORTHOLOGUE AFUA_4G13580)"/>
    <property type="match status" value="1"/>
</dbReference>
<organism evidence="7 8">
    <name type="scientific">Hyunsoonleella aestuarii</name>
    <dbReference type="NCBI Taxonomy" id="912802"/>
    <lineage>
        <taxon>Bacteria</taxon>
        <taxon>Pseudomonadati</taxon>
        <taxon>Bacteroidota</taxon>
        <taxon>Flavobacteriia</taxon>
        <taxon>Flavobacteriales</taxon>
        <taxon>Flavobacteriaceae</taxon>
    </lineage>
</organism>
<name>A0ABP8E8B4_9FLAO</name>
<proteinExistence type="inferred from homology"/>
<comment type="pathway">
    <text evidence="4">Sulfur metabolism; glutathione metabolism.</text>
</comment>
<dbReference type="EMBL" id="BAABAV010000001">
    <property type="protein sequence ID" value="GAA4268308.1"/>
    <property type="molecule type" value="Genomic_DNA"/>
</dbReference>
<dbReference type="Gene3D" id="1.10.246.130">
    <property type="match status" value="1"/>
</dbReference>
<dbReference type="InterPro" id="IPR000101">
    <property type="entry name" value="GGT_peptidase"/>
</dbReference>
<keyword evidence="4" id="KW-0808">Transferase</keyword>
<dbReference type="Gene3D" id="3.60.20.40">
    <property type="match status" value="1"/>
</dbReference>
<comment type="catalytic activity">
    <reaction evidence="3 4">
        <text>an N-terminal (5-L-glutamyl)-[peptide] + an alpha-amino acid = 5-L-glutamyl amino acid + an N-terminal L-alpha-aminoacyl-[peptide]</text>
        <dbReference type="Rhea" id="RHEA:23904"/>
        <dbReference type="Rhea" id="RHEA-COMP:9780"/>
        <dbReference type="Rhea" id="RHEA-COMP:9795"/>
        <dbReference type="ChEBI" id="CHEBI:77644"/>
        <dbReference type="ChEBI" id="CHEBI:78597"/>
        <dbReference type="ChEBI" id="CHEBI:78599"/>
        <dbReference type="ChEBI" id="CHEBI:78608"/>
        <dbReference type="EC" id="2.3.2.2"/>
    </reaction>
</comment>
<sequence length="562" mass="62079">MKKAALLLSALFTVLFSSSQDRVTGELFATRSEVIAQNGMVATSHPLATQVGLDILKKGGNAIDAAIAANATLGLMEPTGCGIGGDLFVILWDAKTKKLYGLNASGRSPKNLTLDYFEEKGMTKIPSYGPLPVSVPGAVDGWFELLNKFGSLPIKDILTPAINYAENGFPLTELIGHYFSLSVDRFLMAKFENIEDTYVRNGKIPKEGEIFKNPYLADTYKKIADGGRDAYYKGEIAKTITDYIKSQGGFLSMEDFKNHKSEWVDPVSVNYRGYDVWELPPNGQGIAALQMLQILEGYDFSNIEFGSAEHLHLFTEAKKLAFEDRAKYYADMDFAKVPVQELLSDSYAEERRKLITDRASKYDAGEISAGETIYLTTADKEGNMVSFIQSNYRGMGSGMVPPKLGFMLQNRGELFNLKRGYFNTYEPGKRPFHTIIPAFITKDGKPFLSFGVMGGDFQPQGHTQIVMNLVDFGMNIQEAGDAPRWDHSGTSKPTGEPAEGTGEIHIESKIPYESVRGLMKRRHKVGFGLGGYGGYQAILWDDENKVYRGASESRKDGQASGY</sequence>
<comment type="similarity">
    <text evidence="4">Belongs to the gamma-glutamyltransferase family.</text>
</comment>
<gene>
    <name evidence="7" type="primary">ggt_1</name>
    <name evidence="7" type="ORF">GCM10022257_04090</name>
</gene>
<comment type="caution">
    <text evidence="7">The sequence shown here is derived from an EMBL/GenBank/DDBJ whole genome shotgun (WGS) entry which is preliminary data.</text>
</comment>